<proteinExistence type="predicted"/>
<evidence type="ECO:0000313" key="1">
    <source>
        <dbReference type="EMBL" id="TCP67288.1"/>
    </source>
</evidence>
<gene>
    <name evidence="1" type="ORF">EDD57_1204</name>
</gene>
<dbReference type="Proteomes" id="UP000294746">
    <property type="component" value="Unassembled WGS sequence"/>
</dbReference>
<dbReference type="RefSeq" id="WP_131848904.1">
    <property type="nucleotide sequence ID" value="NZ_SLXV01000020.1"/>
</dbReference>
<dbReference type="InterPro" id="IPR009507">
    <property type="entry name" value="UPF0435"/>
</dbReference>
<comment type="caution">
    <text evidence="1">The sequence shown here is derived from an EMBL/GenBank/DDBJ whole genome shotgun (WGS) entry which is preliminary data.</text>
</comment>
<accession>A0A4R2RVB0</accession>
<dbReference type="OrthoDB" id="2361695at2"/>
<name>A0A4R2RVB0_9BACL</name>
<keyword evidence="2" id="KW-1185">Reference proteome</keyword>
<dbReference type="EMBL" id="SLXV01000020">
    <property type="protein sequence ID" value="TCP67288.1"/>
    <property type="molecule type" value="Genomic_DNA"/>
</dbReference>
<dbReference type="AlphaFoldDB" id="A0A4R2RVB0"/>
<dbReference type="Pfam" id="PF06569">
    <property type="entry name" value="DUF1128"/>
    <property type="match status" value="1"/>
</dbReference>
<reference evidence="1 2" key="1">
    <citation type="submission" date="2019-03" db="EMBL/GenBank/DDBJ databases">
        <title>Genomic Encyclopedia of Type Strains, Phase IV (KMG-IV): sequencing the most valuable type-strain genomes for metagenomic binning, comparative biology and taxonomic classification.</title>
        <authorList>
            <person name="Goeker M."/>
        </authorList>
    </citation>
    <scope>NUCLEOTIDE SEQUENCE [LARGE SCALE GENOMIC DNA]</scope>
    <source>
        <strain evidence="1 2">DSM 46831</strain>
    </source>
</reference>
<evidence type="ECO:0000313" key="2">
    <source>
        <dbReference type="Proteomes" id="UP000294746"/>
    </source>
</evidence>
<protein>
    <submittedName>
        <fullName evidence="1">Uncharacterized protein YfkK (UPF0435 family)</fullName>
    </submittedName>
</protein>
<sequence>MDRHIPSEENLIWVVDEIKSSLKLVNAALISPEDFRLPHFEDLLEIYQLIQKKQGQLTMMEIEGILEELRDMKKNS</sequence>
<organism evidence="1 2">
    <name type="scientific">Baia soyae</name>
    <dbReference type="NCBI Taxonomy" id="1544746"/>
    <lineage>
        <taxon>Bacteria</taxon>
        <taxon>Bacillati</taxon>
        <taxon>Bacillota</taxon>
        <taxon>Bacilli</taxon>
        <taxon>Bacillales</taxon>
        <taxon>Thermoactinomycetaceae</taxon>
        <taxon>Baia</taxon>
    </lineage>
</organism>